<name>A0AAU8NHN3_9BACL</name>
<feature type="domain" description="Bacterial alpha-L-rhamnosidase N-terminal" evidence="5">
    <location>
        <begin position="242"/>
        <end position="402"/>
    </location>
</feature>
<feature type="domain" description="Alpha-L-rhamnosidase C-terminal" evidence="7">
    <location>
        <begin position="832"/>
        <end position="898"/>
    </location>
</feature>
<feature type="domain" description="Alpha-L-rhamnosidase six-hairpin glycosidase" evidence="6">
    <location>
        <begin position="517"/>
        <end position="828"/>
    </location>
</feature>
<dbReference type="InterPro" id="IPR016007">
    <property type="entry name" value="Alpha_rhamnosid"/>
</dbReference>
<dbReference type="EC" id="3.2.1.40" evidence="2"/>
<protein>
    <recommendedName>
        <fullName evidence="2">alpha-L-rhamnosidase</fullName>
        <ecNumber evidence="2">3.2.1.40</ecNumber>
    </recommendedName>
</protein>
<dbReference type="GO" id="GO:0005975">
    <property type="term" value="P:carbohydrate metabolic process"/>
    <property type="evidence" value="ECO:0007669"/>
    <property type="project" value="InterPro"/>
</dbReference>
<dbReference type="InterPro" id="IPR008902">
    <property type="entry name" value="Rhamnosid_concanavalin"/>
</dbReference>
<dbReference type="EMBL" id="CP159992">
    <property type="protein sequence ID" value="XCP97352.1"/>
    <property type="molecule type" value="Genomic_DNA"/>
</dbReference>
<dbReference type="InterPro" id="IPR035398">
    <property type="entry name" value="Bac_rhamnosid_C"/>
</dbReference>
<evidence type="ECO:0000259" key="6">
    <source>
        <dbReference type="Pfam" id="PF17389"/>
    </source>
</evidence>
<evidence type="ECO:0000313" key="8">
    <source>
        <dbReference type="EMBL" id="XCP97352.1"/>
    </source>
</evidence>
<keyword evidence="3 8" id="KW-0378">Hydrolase</keyword>
<dbReference type="Gene3D" id="2.60.120.260">
    <property type="entry name" value="Galactose-binding domain-like"/>
    <property type="match status" value="2"/>
</dbReference>
<accession>A0AAU8NHN3</accession>
<dbReference type="GO" id="GO:0030596">
    <property type="term" value="F:alpha-L-rhamnosidase activity"/>
    <property type="evidence" value="ECO:0007669"/>
    <property type="project" value="UniProtKB-EC"/>
</dbReference>
<dbReference type="PANTHER" id="PTHR33307">
    <property type="entry name" value="ALPHA-RHAMNOSIDASE (EUROFUNG)"/>
    <property type="match status" value="1"/>
</dbReference>
<reference evidence="8" key="1">
    <citation type="submission" date="2024-05" db="EMBL/GenBank/DDBJ databases">
        <title>Draft genome assemblies of 36 bacteria isolated from hibernating arctic ground squirrels.</title>
        <authorList>
            <person name="McKee H."/>
            <person name="Mullen L."/>
            <person name="Drown D.M."/>
            <person name="Duddleston K.N."/>
        </authorList>
    </citation>
    <scope>NUCLEOTIDE SEQUENCE</scope>
    <source>
        <strain evidence="8">AN1007</strain>
    </source>
</reference>
<proteinExistence type="predicted"/>
<evidence type="ECO:0000256" key="1">
    <source>
        <dbReference type="ARBA" id="ARBA00001445"/>
    </source>
</evidence>
<dbReference type="InterPro" id="IPR008928">
    <property type="entry name" value="6-hairpin_glycosidase_sf"/>
</dbReference>
<dbReference type="InterPro" id="IPR035396">
    <property type="entry name" value="Bac_rhamnosid6H"/>
</dbReference>
<dbReference type="PANTHER" id="PTHR33307:SF6">
    <property type="entry name" value="ALPHA-RHAMNOSIDASE (EUROFUNG)-RELATED"/>
    <property type="match status" value="1"/>
</dbReference>
<feature type="domain" description="Alpha-L-rhamnosidase concanavalin-like" evidence="4">
    <location>
        <begin position="417"/>
        <end position="499"/>
    </location>
</feature>
<dbReference type="PIRSF" id="PIRSF010631">
    <property type="entry name" value="A-rhamnsds"/>
    <property type="match status" value="1"/>
</dbReference>
<dbReference type="InterPro" id="IPR012341">
    <property type="entry name" value="6hp_glycosidase-like_sf"/>
</dbReference>
<dbReference type="InterPro" id="IPR013737">
    <property type="entry name" value="Bac_rhamnosid_N"/>
</dbReference>
<dbReference type="AlphaFoldDB" id="A0AAU8NHN3"/>
<dbReference type="Pfam" id="PF17389">
    <property type="entry name" value="Bac_rhamnosid6H"/>
    <property type="match status" value="1"/>
</dbReference>
<evidence type="ECO:0000256" key="3">
    <source>
        <dbReference type="ARBA" id="ARBA00022801"/>
    </source>
</evidence>
<evidence type="ECO:0000259" key="7">
    <source>
        <dbReference type="Pfam" id="PF17390"/>
    </source>
</evidence>
<dbReference type="RefSeq" id="WP_366295995.1">
    <property type="nucleotide sequence ID" value="NZ_CP159992.1"/>
</dbReference>
<dbReference type="Gene3D" id="2.60.420.10">
    <property type="entry name" value="Maltose phosphorylase, domain 3"/>
    <property type="match status" value="1"/>
</dbReference>
<dbReference type="SUPFAM" id="SSF48208">
    <property type="entry name" value="Six-hairpin glycosidases"/>
    <property type="match status" value="1"/>
</dbReference>
<evidence type="ECO:0000259" key="5">
    <source>
        <dbReference type="Pfam" id="PF08531"/>
    </source>
</evidence>
<dbReference type="Gene3D" id="1.50.10.10">
    <property type="match status" value="1"/>
</dbReference>
<gene>
    <name evidence="8" type="ORF">ABXS70_11905</name>
</gene>
<comment type="catalytic activity">
    <reaction evidence="1">
        <text>Hydrolysis of terminal non-reducing alpha-L-rhamnose residues in alpha-L-rhamnosides.</text>
        <dbReference type="EC" id="3.2.1.40"/>
    </reaction>
</comment>
<evidence type="ECO:0000259" key="4">
    <source>
        <dbReference type="Pfam" id="PF05592"/>
    </source>
</evidence>
<organism evidence="8">
    <name type="scientific">Paenibacillus sp. AN1007</name>
    <dbReference type="NCBI Taxonomy" id="3151385"/>
    <lineage>
        <taxon>Bacteria</taxon>
        <taxon>Bacillati</taxon>
        <taxon>Bacillota</taxon>
        <taxon>Bacilli</taxon>
        <taxon>Bacillales</taxon>
        <taxon>Paenibacillaceae</taxon>
        <taxon>Paenibacillus</taxon>
    </lineage>
</organism>
<evidence type="ECO:0000256" key="2">
    <source>
        <dbReference type="ARBA" id="ARBA00012652"/>
    </source>
</evidence>
<dbReference type="Pfam" id="PF08531">
    <property type="entry name" value="Bac_rhamnosid_N"/>
    <property type="match status" value="1"/>
</dbReference>
<sequence length="925" mass="104759">MTSMKRSESERIDPIDEAVERTDNQIVMKSDQWAAEWITRKAQPCEDWTAYQAEVVLHIEADGASFLFGYQDENNHGGIEFAENQKEPGNDQLVNSCLMSVYYIKQGIRHNLDEVAVSLLERKAAPIKLKVNTENEVWHVMVNEQRICSYRAASYEGTVGFRTKEGQKAVFRDLKLTGTNGRVLYSNRFYDPQTTHCTAGSIHASGNGLVLEGNMLSICTSPLPVDSPLFRKTFDLTFLPIEARLRIYSIGWYELHINGNRADERVLAPANTPYNHSMLYDTYDVTHLIQEGHNVLGVWLGNGYHFNYSRWGWKWNRDKALILQLDLRFEDGSTHSITTDSSWSSAAGPILVNDIYDGESYDARLEQLGWSQPGFIENNDWSSVVSAEPPAGKLKENQQPPVVPFEPLEPTAVFHPRPGVNVYDFGQNISGWARIQVKGRAGSEVRMKYSELIDESGCIDPWTNRNAKASDTYILRGEGEEKYEPRFTYHGFRYVEVSAGSCSISIQAVPVHADVESAGTFECSDEMLNQLYSNIRWSYLNNLVSIPTDCCQRDERTPCLMDSAVVEEAGMHHFNMQRYYRKWLEDIEDSMTNPDWSGDKVSLPWHLYQHYNDLEALRRSYPSMKTYIDHLHEKWPEHIVKEGFGDWCPPNGDGWENYFHEVELVNTSVYYEITSITAETASILGIQADYNRYRKLAGDINRAFQDKFHTGDGIYGSASQTAQLMPLAYGMVPVKLRAAAAARLVQAIAEKDGHLHTGIYGTRYLLDVLADYGHIDTAYELLSKKEYPGFGYQIERGATTLWEQWSEKGGMHSHDHAMFGGISASFYTRLAGIRPNSPGYEKIWIEPFIPSKLNKVSASLRTAYGLITSSWKKDQAGLHIQVEVPEGTTGTLVMPAAVVTAAKLPRIHELNPGKYSFSLPFERNL</sequence>
<dbReference type="Pfam" id="PF05592">
    <property type="entry name" value="Bac_rhamnosid"/>
    <property type="match status" value="1"/>
</dbReference>
<dbReference type="Pfam" id="PF17390">
    <property type="entry name" value="Bac_rhamnosid_C"/>
    <property type="match status" value="1"/>
</dbReference>